<dbReference type="PROSITE" id="PS51387">
    <property type="entry name" value="FAD_PCMH"/>
    <property type="match status" value="1"/>
</dbReference>
<dbReference type="InterPro" id="IPR036318">
    <property type="entry name" value="FAD-bd_PCMH-like_sf"/>
</dbReference>
<evidence type="ECO:0000256" key="4">
    <source>
        <dbReference type="ARBA" id="ARBA00022827"/>
    </source>
</evidence>
<dbReference type="Pfam" id="PF01565">
    <property type="entry name" value="FAD_binding_4"/>
    <property type="match status" value="1"/>
</dbReference>
<evidence type="ECO:0000313" key="9">
    <source>
        <dbReference type="Proteomes" id="UP000011668"/>
    </source>
</evidence>
<proteinExistence type="inferred from homology"/>
<dbReference type="PANTHER" id="PTHR42973:SF39">
    <property type="entry name" value="FAD-BINDING PCMH-TYPE DOMAIN-CONTAINING PROTEIN"/>
    <property type="match status" value="1"/>
</dbReference>
<dbReference type="InterPro" id="IPR006094">
    <property type="entry name" value="Oxid_FAD_bind_N"/>
</dbReference>
<dbReference type="PANTHER" id="PTHR42973">
    <property type="entry name" value="BINDING OXIDOREDUCTASE, PUTATIVE (AFU_ORTHOLOGUE AFUA_1G17690)-RELATED"/>
    <property type="match status" value="1"/>
</dbReference>
<dbReference type="AlphaFoldDB" id="L8WP15"/>
<dbReference type="InterPro" id="IPR016167">
    <property type="entry name" value="FAD-bd_PCMH_sub1"/>
</dbReference>
<dbReference type="OMA" id="WARECEI"/>
<dbReference type="Gene3D" id="3.40.462.20">
    <property type="match status" value="1"/>
</dbReference>
<dbReference type="OrthoDB" id="415825at2759"/>
<dbReference type="InterPro" id="IPR016169">
    <property type="entry name" value="FAD-bd_PCMH_sub2"/>
</dbReference>
<feature type="compositionally biased region" description="Basic and acidic residues" evidence="6">
    <location>
        <begin position="146"/>
        <end position="157"/>
    </location>
</feature>
<dbReference type="EMBL" id="AFRT01002134">
    <property type="protein sequence ID" value="ELU38517.1"/>
    <property type="molecule type" value="Genomic_DNA"/>
</dbReference>
<keyword evidence="5" id="KW-0560">Oxidoreductase</keyword>
<dbReference type="Proteomes" id="UP000011668">
    <property type="component" value="Unassembled WGS sequence"/>
</dbReference>
<comment type="similarity">
    <text evidence="2">Belongs to the oxygen-dependent FAD-linked oxidoreductase family.</text>
</comment>
<evidence type="ECO:0000256" key="6">
    <source>
        <dbReference type="SAM" id="MobiDB-lite"/>
    </source>
</evidence>
<sequence>MLTGLRTKLAQVLPGCRNGQDLCFAGLTQSLRLVPVCDRQLHHPRNVSSMPWLNGALSCSSRTPTCRQQLFPVLVTVSTRDLVRSKAESVHSRAVSVHSENIPLPAEHVIPPEHISPPPERTSVHSENLRPGSEHLVPLKHTIPPLDRRSVHSEHTSVHSRRTSPRSEHISIHSVPAIASQSTRSHKSISLTSSIVIDAEHNTKLLDVIPGPTRFFGKIVTPTSPGYSDAIGRWAYNAERPARLVTYPRFTTDIFVAISHAYKSSLPIAVRGGGHSCAGTSSSTHGLVIDLSKHFAHVRVDPTNRIAFVGGGAIWKDVDEAAIRYGLAAVGGTVNHTGVGGLTLGGGYGWLTGQYGLACDNIVAATIVIPGAATAPGVIQPTSTTVSAFSDPDLFFAIRGGGGNFGVVTEFAIKLHPQRRTVWSGTIVYESSVLEELFEALDAWWVDAGQGHKPGEAALVFFFRDPATKECCIGMRPFFNGSAADGRKRFASFLAIREYSNEQAQHGDNVYMTGTSRTSFPPSAARALFTTFAEISASPFDGSAVIVEYLPLHLVRAASSETSAFPGRMKGDNIVFLVHWPREDPTGNTDAARAHATRLKQVIWARECEIGGEVDSSETEAADHDAAVIHFGPLYPRLQAVKAMCDPHGIFDKFYPIRPAY</sequence>
<evidence type="ECO:0000259" key="7">
    <source>
        <dbReference type="PROSITE" id="PS51387"/>
    </source>
</evidence>
<accession>L8WP15</accession>
<evidence type="ECO:0000256" key="3">
    <source>
        <dbReference type="ARBA" id="ARBA00022630"/>
    </source>
</evidence>
<evidence type="ECO:0000313" key="8">
    <source>
        <dbReference type="EMBL" id="ELU38517.1"/>
    </source>
</evidence>
<reference evidence="8 9" key="1">
    <citation type="journal article" date="2013" name="Nat. Commun.">
        <title>The evolution and pathogenic mechanisms of the rice sheath blight pathogen.</title>
        <authorList>
            <person name="Zheng A."/>
            <person name="Lin R."/>
            <person name="Xu L."/>
            <person name="Qin P."/>
            <person name="Tang C."/>
            <person name="Ai P."/>
            <person name="Zhang D."/>
            <person name="Liu Y."/>
            <person name="Sun Z."/>
            <person name="Feng H."/>
            <person name="Wang Y."/>
            <person name="Chen Y."/>
            <person name="Liang X."/>
            <person name="Fu R."/>
            <person name="Li Q."/>
            <person name="Zhang J."/>
            <person name="Yu X."/>
            <person name="Xie Z."/>
            <person name="Ding L."/>
            <person name="Guan P."/>
            <person name="Tang J."/>
            <person name="Liang Y."/>
            <person name="Wang S."/>
            <person name="Deng Q."/>
            <person name="Li S."/>
            <person name="Zhu J."/>
            <person name="Wang L."/>
            <person name="Liu H."/>
            <person name="Li P."/>
        </authorList>
    </citation>
    <scope>NUCLEOTIDE SEQUENCE [LARGE SCALE GENOMIC DNA]</scope>
    <source>
        <strain evidence="9">AG-1 IA</strain>
    </source>
</reference>
<feature type="domain" description="FAD-binding PCMH-type" evidence="7">
    <location>
        <begin position="237"/>
        <end position="418"/>
    </location>
</feature>
<comment type="cofactor">
    <cofactor evidence="1">
        <name>FAD</name>
        <dbReference type="ChEBI" id="CHEBI:57692"/>
    </cofactor>
</comment>
<dbReference type="GO" id="GO:0016491">
    <property type="term" value="F:oxidoreductase activity"/>
    <property type="evidence" value="ECO:0007669"/>
    <property type="project" value="UniProtKB-KW"/>
</dbReference>
<name>L8WP15_THACA</name>
<organism evidence="8 9">
    <name type="scientific">Thanatephorus cucumeris (strain AG1-IA)</name>
    <name type="common">Rice sheath blight fungus</name>
    <name type="synonym">Rhizoctonia solani</name>
    <dbReference type="NCBI Taxonomy" id="983506"/>
    <lineage>
        <taxon>Eukaryota</taxon>
        <taxon>Fungi</taxon>
        <taxon>Dikarya</taxon>
        <taxon>Basidiomycota</taxon>
        <taxon>Agaricomycotina</taxon>
        <taxon>Agaricomycetes</taxon>
        <taxon>Cantharellales</taxon>
        <taxon>Ceratobasidiaceae</taxon>
        <taxon>Rhizoctonia</taxon>
        <taxon>Rhizoctonia solani AG-1</taxon>
    </lineage>
</organism>
<keyword evidence="3" id="KW-0285">Flavoprotein</keyword>
<gene>
    <name evidence="8" type="ORF">AG1IA_07453</name>
</gene>
<dbReference type="Gene3D" id="3.30.465.10">
    <property type="match status" value="1"/>
</dbReference>
<comment type="caution">
    <text evidence="8">The sequence shown here is derived from an EMBL/GenBank/DDBJ whole genome shotgun (WGS) entry which is preliminary data.</text>
</comment>
<dbReference type="HOGENOM" id="CLU_018354_10_0_1"/>
<evidence type="ECO:0000256" key="2">
    <source>
        <dbReference type="ARBA" id="ARBA00005466"/>
    </source>
</evidence>
<keyword evidence="4" id="KW-0274">FAD</keyword>
<feature type="region of interest" description="Disordered" evidence="6">
    <location>
        <begin position="108"/>
        <end position="173"/>
    </location>
</feature>
<dbReference type="STRING" id="983506.L8WP15"/>
<protein>
    <submittedName>
        <fullName evidence="8">FAD binding domain-containing protein</fullName>
    </submittedName>
</protein>
<dbReference type="InterPro" id="IPR016166">
    <property type="entry name" value="FAD-bd_PCMH"/>
</dbReference>
<evidence type="ECO:0000256" key="1">
    <source>
        <dbReference type="ARBA" id="ARBA00001974"/>
    </source>
</evidence>
<evidence type="ECO:0000256" key="5">
    <source>
        <dbReference type="ARBA" id="ARBA00023002"/>
    </source>
</evidence>
<keyword evidence="9" id="KW-1185">Reference proteome</keyword>
<dbReference type="SUPFAM" id="SSF56176">
    <property type="entry name" value="FAD-binding/transporter-associated domain-like"/>
    <property type="match status" value="1"/>
</dbReference>
<dbReference type="InterPro" id="IPR050416">
    <property type="entry name" value="FAD-linked_Oxidoreductase"/>
</dbReference>
<dbReference type="Gene3D" id="3.30.43.10">
    <property type="entry name" value="Uridine Diphospho-n-acetylenolpyruvylglucosamine Reductase, domain 2"/>
    <property type="match status" value="1"/>
</dbReference>
<dbReference type="GO" id="GO:0071949">
    <property type="term" value="F:FAD binding"/>
    <property type="evidence" value="ECO:0007669"/>
    <property type="project" value="InterPro"/>
</dbReference>